<dbReference type="InterPro" id="IPR000670">
    <property type="entry name" value="Urot_II_rcpt"/>
</dbReference>
<dbReference type="SUPFAM" id="SSF81321">
    <property type="entry name" value="Family A G protein-coupled receptor-like"/>
    <property type="match status" value="1"/>
</dbReference>
<keyword evidence="4 14" id="KW-0812">Transmembrane</keyword>
<evidence type="ECO:0000256" key="2">
    <source>
        <dbReference type="ARBA" id="ARBA00014302"/>
    </source>
</evidence>
<feature type="transmembrane region" description="Helical" evidence="16">
    <location>
        <begin position="36"/>
        <end position="61"/>
    </location>
</feature>
<dbReference type="AlphaFoldDB" id="A0A4W3JY41"/>
<evidence type="ECO:0000256" key="4">
    <source>
        <dbReference type="ARBA" id="ARBA00022692"/>
    </source>
</evidence>
<comment type="similarity">
    <text evidence="14">Belongs to the G-protein coupled receptor 1 family.</text>
</comment>
<reference evidence="18" key="4">
    <citation type="submission" date="2025-08" db="UniProtKB">
        <authorList>
            <consortium name="Ensembl"/>
        </authorList>
    </citation>
    <scope>IDENTIFICATION</scope>
</reference>
<keyword evidence="7 16" id="KW-0472">Membrane</keyword>
<keyword evidence="10" id="KW-0325">Glycoprotein</keyword>
<proteinExistence type="inferred from homology"/>
<dbReference type="STRING" id="7868.ENSCMIP00000043148"/>
<keyword evidence="6 14" id="KW-0297">G-protein coupled receptor</keyword>
<feature type="transmembrane region" description="Helical" evidence="16">
    <location>
        <begin position="287"/>
        <end position="309"/>
    </location>
</feature>
<reference evidence="19" key="1">
    <citation type="journal article" date="2006" name="Science">
        <title>Ancient noncoding elements conserved in the human genome.</title>
        <authorList>
            <person name="Venkatesh B."/>
            <person name="Kirkness E.F."/>
            <person name="Loh Y.H."/>
            <person name="Halpern A.L."/>
            <person name="Lee A.P."/>
            <person name="Johnson J."/>
            <person name="Dandona N."/>
            <person name="Viswanathan L.D."/>
            <person name="Tay A."/>
            <person name="Venter J.C."/>
            <person name="Strausberg R.L."/>
            <person name="Brenner S."/>
        </authorList>
    </citation>
    <scope>NUCLEOTIDE SEQUENCE [LARGE SCALE GENOMIC DNA]</scope>
</reference>
<dbReference type="PRINTS" id="PR00237">
    <property type="entry name" value="GPCRRHODOPSN"/>
</dbReference>
<keyword evidence="19" id="KW-1185">Reference proteome</keyword>
<protein>
    <recommendedName>
        <fullName evidence="2">Urotensin-2 receptor</fullName>
    </recommendedName>
    <alternativeName>
        <fullName evidence="13">Urotensin II receptor</fullName>
    </alternativeName>
</protein>
<organism evidence="18 19">
    <name type="scientific">Callorhinchus milii</name>
    <name type="common">Ghost shark</name>
    <dbReference type="NCBI Taxonomy" id="7868"/>
    <lineage>
        <taxon>Eukaryota</taxon>
        <taxon>Metazoa</taxon>
        <taxon>Chordata</taxon>
        <taxon>Craniata</taxon>
        <taxon>Vertebrata</taxon>
        <taxon>Chondrichthyes</taxon>
        <taxon>Holocephali</taxon>
        <taxon>Chimaeriformes</taxon>
        <taxon>Callorhinchidae</taxon>
        <taxon>Callorhinchus</taxon>
    </lineage>
</organism>
<evidence type="ECO:0000313" key="18">
    <source>
        <dbReference type="Ensembl" id="ENSCMIP00000043148.1"/>
    </source>
</evidence>
<dbReference type="Proteomes" id="UP000314986">
    <property type="component" value="Unassembled WGS sequence"/>
</dbReference>
<dbReference type="Pfam" id="PF00001">
    <property type="entry name" value="7tm_1"/>
    <property type="match status" value="1"/>
</dbReference>
<evidence type="ECO:0000256" key="6">
    <source>
        <dbReference type="ARBA" id="ARBA00023040"/>
    </source>
</evidence>
<evidence type="ECO:0000256" key="12">
    <source>
        <dbReference type="ARBA" id="ARBA00025579"/>
    </source>
</evidence>
<dbReference type="PANTHER" id="PTHR24230">
    <property type="entry name" value="G-PROTEIN COUPLED RECEPTOR"/>
    <property type="match status" value="1"/>
</dbReference>
<evidence type="ECO:0000313" key="19">
    <source>
        <dbReference type="Proteomes" id="UP000314986"/>
    </source>
</evidence>
<feature type="region of interest" description="Disordered" evidence="15">
    <location>
        <begin position="327"/>
        <end position="366"/>
    </location>
</feature>
<evidence type="ECO:0000256" key="1">
    <source>
        <dbReference type="ARBA" id="ARBA00004651"/>
    </source>
</evidence>
<keyword evidence="8" id="KW-1015">Disulfide bond</keyword>
<dbReference type="Ensembl" id="ENSCMIT00000043770.1">
    <property type="protein sequence ID" value="ENSCMIP00000043148.1"/>
    <property type="gene ID" value="ENSCMIG00000017903.1"/>
</dbReference>
<feature type="transmembrane region" description="Helical" evidence="16">
    <location>
        <begin position="155"/>
        <end position="177"/>
    </location>
</feature>
<dbReference type="GO" id="GO:0001604">
    <property type="term" value="F:urotensin II receptor activity"/>
    <property type="evidence" value="ECO:0007669"/>
    <property type="project" value="InterPro"/>
</dbReference>
<feature type="compositionally biased region" description="Basic residues" evidence="15">
    <location>
        <begin position="333"/>
        <end position="345"/>
    </location>
</feature>
<evidence type="ECO:0000256" key="10">
    <source>
        <dbReference type="ARBA" id="ARBA00023180"/>
    </source>
</evidence>
<reference evidence="18" key="5">
    <citation type="submission" date="2025-09" db="UniProtKB">
        <authorList>
            <consortium name="Ensembl"/>
        </authorList>
    </citation>
    <scope>IDENTIFICATION</scope>
</reference>
<feature type="transmembrane region" description="Helical" evidence="16">
    <location>
        <begin position="197"/>
        <end position="219"/>
    </location>
</feature>
<dbReference type="Gene3D" id="1.20.1070.10">
    <property type="entry name" value="Rhodopsin 7-helix transmembrane proteins"/>
    <property type="match status" value="1"/>
</dbReference>
<dbReference type="InParanoid" id="A0A4W3JY41"/>
<keyword evidence="5 16" id="KW-1133">Transmembrane helix</keyword>
<feature type="transmembrane region" description="Helical" evidence="16">
    <location>
        <begin position="73"/>
        <end position="100"/>
    </location>
</feature>
<keyword evidence="3" id="KW-1003">Cell membrane</keyword>
<reference evidence="19" key="3">
    <citation type="journal article" date="2014" name="Nature">
        <title>Elephant shark genome provides unique insights into gnathostome evolution.</title>
        <authorList>
            <consortium name="International Elephant Shark Genome Sequencing Consortium"/>
            <person name="Venkatesh B."/>
            <person name="Lee A.P."/>
            <person name="Ravi V."/>
            <person name="Maurya A.K."/>
            <person name="Lian M.M."/>
            <person name="Swann J.B."/>
            <person name="Ohta Y."/>
            <person name="Flajnik M.F."/>
            <person name="Sutoh Y."/>
            <person name="Kasahara M."/>
            <person name="Hoon S."/>
            <person name="Gangu V."/>
            <person name="Roy S.W."/>
            <person name="Irimia M."/>
            <person name="Korzh V."/>
            <person name="Kondrychyn I."/>
            <person name="Lim Z.W."/>
            <person name="Tay B.H."/>
            <person name="Tohari S."/>
            <person name="Kong K.W."/>
            <person name="Ho S."/>
            <person name="Lorente-Galdos B."/>
            <person name="Quilez J."/>
            <person name="Marques-Bonet T."/>
            <person name="Raney B.J."/>
            <person name="Ingham P.W."/>
            <person name="Tay A."/>
            <person name="Hillier L.W."/>
            <person name="Minx P."/>
            <person name="Boehm T."/>
            <person name="Wilson R.K."/>
            <person name="Brenner S."/>
            <person name="Warren W.C."/>
        </authorList>
    </citation>
    <scope>NUCLEOTIDE SEQUENCE [LARGE SCALE GENOMIC DNA]</scope>
</reference>
<keyword evidence="9 14" id="KW-0675">Receptor</keyword>
<feature type="transmembrane region" description="Helical" evidence="16">
    <location>
        <begin position="112"/>
        <end position="134"/>
    </location>
</feature>
<dbReference type="PANTHER" id="PTHR24230:SF161">
    <property type="entry name" value="G-PROTEIN COUPLED RECEPTORS FAMILY 1 PROFILE DOMAIN-CONTAINING PROTEIN"/>
    <property type="match status" value="1"/>
</dbReference>
<dbReference type="InterPro" id="IPR017452">
    <property type="entry name" value="GPCR_Rhodpsn_7TM"/>
</dbReference>
<evidence type="ECO:0000256" key="7">
    <source>
        <dbReference type="ARBA" id="ARBA00023136"/>
    </source>
</evidence>
<dbReference type="InterPro" id="IPR000276">
    <property type="entry name" value="GPCR_Rhodpsn"/>
</dbReference>
<dbReference type="FunFam" id="1.20.1070.10:FF:000183">
    <property type="entry name" value="Urotensin-2 receptor"/>
    <property type="match status" value="1"/>
</dbReference>
<sequence length="366" mass="41372">MATGVALMGTNSSSNTINNDSLTELTTGGRSVDELLVTYAIGTVLSAMLVTGVTGNVHTLVMMCHSMRSTASMYVYITSLALADLLYLCTIPFVVCTYFAKGWYFGDLGCRLLFSVDLLTMHASIFTLTVMSTERYLAVVRPLDTVKRPKGYRKAIAGLLWLCSLLLATPMIIIIKLQRVQDKIICLPAWSLENNKIYLSVLFSTSILAPGIVIGYLYIRLARTYWVSQATALNNNQTKRSPNHKVLYMIFTIVLVFWACFLPFWVWQLIQLYHPPLSMSQRTQGHINYLMTCLTYSNSCINPFLYTLLTKNYKEYLKNRQRGVAIGGSFHPRNQRLHHTSRRSLSRTESMTLTNTQSLRCTENSL</sequence>
<accession>A0A4W3JY41</accession>
<evidence type="ECO:0000256" key="14">
    <source>
        <dbReference type="RuleBase" id="RU000688"/>
    </source>
</evidence>
<dbReference type="GO" id="GO:0007218">
    <property type="term" value="P:neuropeptide signaling pathway"/>
    <property type="evidence" value="ECO:0007669"/>
    <property type="project" value="TreeGrafter"/>
</dbReference>
<keyword evidence="11 14" id="KW-0807">Transducer</keyword>
<evidence type="ECO:0000256" key="15">
    <source>
        <dbReference type="SAM" id="MobiDB-lite"/>
    </source>
</evidence>
<dbReference type="PROSITE" id="PS00237">
    <property type="entry name" value="G_PROTEIN_RECEP_F1_1"/>
    <property type="match status" value="1"/>
</dbReference>
<evidence type="ECO:0000256" key="11">
    <source>
        <dbReference type="ARBA" id="ARBA00023224"/>
    </source>
</evidence>
<name>A0A4W3JY41_CALMI</name>
<feature type="transmembrane region" description="Helical" evidence="16">
    <location>
        <begin position="246"/>
        <end position="267"/>
    </location>
</feature>
<dbReference type="PRINTS" id="PR00647">
    <property type="entry name" value="UROTENSIN2R"/>
</dbReference>
<dbReference type="GO" id="GO:0005886">
    <property type="term" value="C:plasma membrane"/>
    <property type="evidence" value="ECO:0007669"/>
    <property type="project" value="UniProtKB-SubCell"/>
</dbReference>
<evidence type="ECO:0000256" key="3">
    <source>
        <dbReference type="ARBA" id="ARBA00022475"/>
    </source>
</evidence>
<dbReference type="PROSITE" id="PS50262">
    <property type="entry name" value="G_PROTEIN_RECEP_F1_2"/>
    <property type="match status" value="1"/>
</dbReference>
<feature type="compositionally biased region" description="Polar residues" evidence="15">
    <location>
        <begin position="355"/>
        <end position="366"/>
    </location>
</feature>
<dbReference type="OMA" id="PMMLAIR"/>
<evidence type="ECO:0000256" key="5">
    <source>
        <dbReference type="ARBA" id="ARBA00022989"/>
    </source>
</evidence>
<evidence type="ECO:0000256" key="8">
    <source>
        <dbReference type="ARBA" id="ARBA00023157"/>
    </source>
</evidence>
<evidence type="ECO:0000256" key="9">
    <source>
        <dbReference type="ARBA" id="ARBA00023170"/>
    </source>
</evidence>
<dbReference type="GO" id="GO:0097746">
    <property type="term" value="P:blood vessel diameter maintenance"/>
    <property type="evidence" value="ECO:0007669"/>
    <property type="project" value="InterPro"/>
</dbReference>
<evidence type="ECO:0000256" key="16">
    <source>
        <dbReference type="SAM" id="Phobius"/>
    </source>
</evidence>
<comment type="function">
    <text evidence="12">High affinity receptor for urotensin-2 and urotensin-2B. The activity of this receptor is mediated by a G-protein that activate a phosphatidylinositol-calcium second messenger system.</text>
</comment>
<gene>
    <name evidence="18" type="primary">LOC103175719</name>
</gene>
<feature type="domain" description="G-protein coupled receptors family 1 profile" evidence="17">
    <location>
        <begin position="55"/>
        <end position="306"/>
    </location>
</feature>
<evidence type="ECO:0000259" key="17">
    <source>
        <dbReference type="PROSITE" id="PS50262"/>
    </source>
</evidence>
<evidence type="ECO:0000256" key="13">
    <source>
        <dbReference type="ARBA" id="ARBA00032764"/>
    </source>
</evidence>
<comment type="subcellular location">
    <subcellularLocation>
        <location evidence="1">Cell membrane</location>
        <topology evidence="1">Multi-pass membrane protein</topology>
    </subcellularLocation>
</comment>
<reference evidence="19" key="2">
    <citation type="journal article" date="2007" name="PLoS Biol.">
        <title>Survey sequencing and comparative analysis of the elephant shark (Callorhinchus milii) genome.</title>
        <authorList>
            <person name="Venkatesh B."/>
            <person name="Kirkness E.F."/>
            <person name="Loh Y.H."/>
            <person name="Halpern A.L."/>
            <person name="Lee A.P."/>
            <person name="Johnson J."/>
            <person name="Dandona N."/>
            <person name="Viswanathan L.D."/>
            <person name="Tay A."/>
            <person name="Venter J.C."/>
            <person name="Strausberg R.L."/>
            <person name="Brenner S."/>
        </authorList>
    </citation>
    <scope>NUCLEOTIDE SEQUENCE [LARGE SCALE GENOMIC DNA]</scope>
</reference>
<dbReference type="GO" id="GO:0008217">
    <property type="term" value="P:regulation of blood pressure"/>
    <property type="evidence" value="ECO:0007669"/>
    <property type="project" value="InterPro"/>
</dbReference>
<dbReference type="GeneTree" id="ENSGT01130000278323"/>
<dbReference type="CDD" id="cd14999">
    <property type="entry name" value="7tmA_UII-R"/>
    <property type="match status" value="1"/>
</dbReference>